<name>T0L4Y0_9MICR</name>
<dbReference type="VEuPathDB" id="MicrosporidiaDB:NAPIS_ORF02631"/>
<organism evidence="2 3">
    <name type="scientific">Vairimorpha apis BRL 01</name>
    <dbReference type="NCBI Taxonomy" id="1037528"/>
    <lineage>
        <taxon>Eukaryota</taxon>
        <taxon>Fungi</taxon>
        <taxon>Fungi incertae sedis</taxon>
        <taxon>Microsporidia</taxon>
        <taxon>Nosematidae</taxon>
        <taxon>Vairimorpha</taxon>
    </lineage>
</organism>
<proteinExistence type="predicted"/>
<gene>
    <name evidence="2" type="ORF">NAPIS_ORF02631</name>
</gene>
<dbReference type="HOGENOM" id="CLU_1816340_0_0_1"/>
<dbReference type="Proteomes" id="UP000053780">
    <property type="component" value="Unassembled WGS sequence"/>
</dbReference>
<feature type="compositionally biased region" description="Basic and acidic residues" evidence="1">
    <location>
        <begin position="121"/>
        <end position="142"/>
    </location>
</feature>
<accession>T0L4Y0</accession>
<evidence type="ECO:0000313" key="3">
    <source>
        <dbReference type="Proteomes" id="UP000053780"/>
    </source>
</evidence>
<keyword evidence="3" id="KW-1185">Reference proteome</keyword>
<sequence length="142" mass="16458">MNNDLIKQYQELFDINLDLMNKSVVLRNSNDLLKRKIDELEKNSTASGFYIGHENNEQNTDFYDKELNLGKFNIKDSKISEINHLIHDKSNTLIDVGKVDSNKINSIEENLKKVFTSTDETSAKSFDDTKRKINDNNNEEKN</sequence>
<feature type="region of interest" description="Disordered" evidence="1">
    <location>
        <begin position="118"/>
        <end position="142"/>
    </location>
</feature>
<protein>
    <submittedName>
        <fullName evidence="2">Uncharacterized protein</fullName>
    </submittedName>
</protein>
<evidence type="ECO:0000256" key="1">
    <source>
        <dbReference type="SAM" id="MobiDB-lite"/>
    </source>
</evidence>
<dbReference type="AlphaFoldDB" id="T0L4Y0"/>
<reference evidence="2 3" key="1">
    <citation type="journal article" date="2013" name="BMC Genomics">
        <title>Genome sequencing and comparative genomics of honey bee microsporidia, Nosema apis reveal novel insights into host-parasite interactions.</title>
        <authorList>
            <person name="Chen Yp."/>
            <person name="Pettis J.S."/>
            <person name="Zhao Y."/>
            <person name="Liu X."/>
            <person name="Tallon L.J."/>
            <person name="Sadzewicz L.D."/>
            <person name="Li R."/>
            <person name="Zheng H."/>
            <person name="Huang S."/>
            <person name="Zhang X."/>
            <person name="Hamilton M.C."/>
            <person name="Pernal S.F."/>
            <person name="Melathopoulos A.P."/>
            <person name="Yan X."/>
            <person name="Evans J.D."/>
        </authorList>
    </citation>
    <scope>NUCLEOTIDE SEQUENCE [LARGE SCALE GENOMIC DNA]</scope>
    <source>
        <strain evidence="2 3">BRL 01</strain>
    </source>
</reference>
<dbReference type="EMBL" id="KE647363">
    <property type="protein sequence ID" value="EQB59803.1"/>
    <property type="molecule type" value="Genomic_DNA"/>
</dbReference>
<evidence type="ECO:0000313" key="2">
    <source>
        <dbReference type="EMBL" id="EQB59803.1"/>
    </source>
</evidence>